<name>A0A1G4I5P6_TRYEQ</name>
<sequence length="154" mass="18071">MTTQTGGKNHPPVFFFRLPVRLRLLPWSNDDMNHSHWVTTGRNLHLHTQRCLLTAVMHENYNTNQKKMTGIARTCSSACRHGSNNEKKKHVHPLTFFLFTTNSSPCFRHLRTARRHACSPERTIYWLEYERISDLPIEEQEKRGATTFVAYTLF</sequence>
<comment type="caution">
    <text evidence="1">The sequence shown here is derived from an EMBL/GenBank/DDBJ whole genome shotgun (WGS) entry which is preliminary data.</text>
</comment>
<protein>
    <submittedName>
        <fullName evidence="1">Uncharacterized protein</fullName>
    </submittedName>
</protein>
<proteinExistence type="predicted"/>
<reference evidence="1" key="1">
    <citation type="submission" date="2016-09" db="EMBL/GenBank/DDBJ databases">
        <authorList>
            <person name="Hebert L."/>
            <person name="Moumen B."/>
        </authorList>
    </citation>
    <scope>NUCLEOTIDE SEQUENCE [LARGE SCALE GENOMIC DNA]</scope>
    <source>
        <strain evidence="1">OVI</strain>
    </source>
</reference>
<accession>A0A1G4I5P6</accession>
<dbReference type="RefSeq" id="XP_067078447.1">
    <property type="nucleotide sequence ID" value="XM_067222346.1"/>
</dbReference>
<dbReference type="VEuPathDB" id="TriTrypDB:TEOVI_000467200"/>
<dbReference type="AlphaFoldDB" id="A0A1G4I5P6"/>
<keyword evidence="2" id="KW-1185">Reference proteome</keyword>
<evidence type="ECO:0000313" key="1">
    <source>
        <dbReference type="EMBL" id="SCU67085.1"/>
    </source>
</evidence>
<dbReference type="GeneID" id="92378612"/>
<evidence type="ECO:0000313" key="2">
    <source>
        <dbReference type="Proteomes" id="UP000195570"/>
    </source>
</evidence>
<gene>
    <name evidence="1" type="ORF">TEOVI_000467200</name>
</gene>
<dbReference type="Proteomes" id="UP000195570">
    <property type="component" value="Unassembled WGS sequence"/>
</dbReference>
<dbReference type="EMBL" id="CZPT02000681">
    <property type="protein sequence ID" value="SCU67085.1"/>
    <property type="molecule type" value="Genomic_DNA"/>
</dbReference>
<organism evidence="1 2">
    <name type="scientific">Trypanosoma equiperdum</name>
    <dbReference type="NCBI Taxonomy" id="5694"/>
    <lineage>
        <taxon>Eukaryota</taxon>
        <taxon>Discoba</taxon>
        <taxon>Euglenozoa</taxon>
        <taxon>Kinetoplastea</taxon>
        <taxon>Metakinetoplastina</taxon>
        <taxon>Trypanosomatida</taxon>
        <taxon>Trypanosomatidae</taxon>
        <taxon>Trypanosoma</taxon>
    </lineage>
</organism>